<dbReference type="GO" id="GO:0008889">
    <property type="term" value="F:glycerophosphodiester phosphodiesterase activity"/>
    <property type="evidence" value="ECO:0007669"/>
    <property type="project" value="UniProtKB-EC"/>
</dbReference>
<dbReference type="InterPro" id="IPR030395">
    <property type="entry name" value="GP_PDE_dom"/>
</dbReference>
<dbReference type="Proteomes" id="UP000193006">
    <property type="component" value="Chromosome"/>
</dbReference>
<dbReference type="EMBL" id="CP020814">
    <property type="protein sequence ID" value="ARK29120.1"/>
    <property type="molecule type" value="Genomic_DNA"/>
</dbReference>
<dbReference type="GO" id="GO:0006629">
    <property type="term" value="P:lipid metabolic process"/>
    <property type="evidence" value="ECO:0007669"/>
    <property type="project" value="InterPro"/>
</dbReference>
<dbReference type="KEGG" id="bkw:BkAM31D_04220"/>
<dbReference type="PANTHER" id="PTHR46211">
    <property type="entry name" value="GLYCEROPHOSPHORYL DIESTER PHOSPHODIESTERASE"/>
    <property type="match status" value="1"/>
</dbReference>
<keyword evidence="3" id="KW-1185">Reference proteome</keyword>
<evidence type="ECO:0000313" key="2">
    <source>
        <dbReference type="EMBL" id="ARK29120.1"/>
    </source>
</evidence>
<organism evidence="2 3">
    <name type="scientific">Halalkalibacter krulwichiae</name>
    <dbReference type="NCBI Taxonomy" id="199441"/>
    <lineage>
        <taxon>Bacteria</taxon>
        <taxon>Bacillati</taxon>
        <taxon>Bacillota</taxon>
        <taxon>Bacilli</taxon>
        <taxon>Bacillales</taxon>
        <taxon>Bacillaceae</taxon>
        <taxon>Halalkalibacter</taxon>
    </lineage>
</organism>
<dbReference type="Gene3D" id="3.20.20.190">
    <property type="entry name" value="Phosphatidylinositol (PI) phosphodiesterase"/>
    <property type="match status" value="1"/>
</dbReference>
<evidence type="ECO:0000259" key="1">
    <source>
        <dbReference type="PROSITE" id="PS51704"/>
    </source>
</evidence>
<proteinExistence type="predicted"/>
<protein>
    <submittedName>
        <fullName evidence="2">Glycerophosphoryl diester phosphodiesterase</fullName>
        <ecNumber evidence="2">3.1.4.46</ecNumber>
    </submittedName>
</protein>
<keyword evidence="2" id="KW-0378">Hydrolase</keyword>
<sequence length="202" mass="23086">MEGEWLLIKIYAHRGYSDKYPENTMVAFQAAVDYGADGIEFDVQLTKDNVPVVIHDLTVDRTTTGSGRVRDLTVRELKEFSAGAWFGERFDSQKISTLEEVLAWAMGNSIMLNIELKGVVTDREEMIAAILSILKKFDCEDRLILSSFDHPTIQSLTEEAPLIEMAIIVASALFKPEEYLRRLKIRGYHFSHISLREEEIRE</sequence>
<dbReference type="InterPro" id="IPR017946">
    <property type="entry name" value="PLC-like_Pdiesterase_TIM-brl"/>
</dbReference>
<feature type="domain" description="GP-PDE" evidence="1">
    <location>
        <begin position="8"/>
        <end position="202"/>
    </location>
</feature>
<accession>A0A1X9M930</accession>
<dbReference type="EC" id="3.1.4.46" evidence="2"/>
<dbReference type="SUPFAM" id="SSF51695">
    <property type="entry name" value="PLC-like phosphodiesterases"/>
    <property type="match status" value="1"/>
</dbReference>
<dbReference type="Pfam" id="PF03009">
    <property type="entry name" value="GDPD"/>
    <property type="match status" value="1"/>
</dbReference>
<dbReference type="STRING" id="199441.BkAM31D_04220"/>
<dbReference type="PANTHER" id="PTHR46211:SF1">
    <property type="entry name" value="GLYCEROPHOSPHODIESTER PHOSPHODIESTERASE, CYTOPLASMIC"/>
    <property type="match status" value="1"/>
</dbReference>
<name>A0A1X9M930_9BACI</name>
<gene>
    <name evidence="2" type="primary">ugpQ</name>
    <name evidence="2" type="ORF">BkAM31D_04220</name>
</gene>
<evidence type="ECO:0000313" key="3">
    <source>
        <dbReference type="Proteomes" id="UP000193006"/>
    </source>
</evidence>
<dbReference type="PROSITE" id="PS51704">
    <property type="entry name" value="GP_PDE"/>
    <property type="match status" value="1"/>
</dbReference>
<dbReference type="AlphaFoldDB" id="A0A1X9M930"/>
<reference evidence="2 3" key="1">
    <citation type="submission" date="2017-04" db="EMBL/GenBank/DDBJ databases">
        <title>Bacillus krulwichiae AM31D Genome sequencing and assembly.</title>
        <authorList>
            <person name="Krulwich T.A."/>
            <person name="Anastor L."/>
            <person name="Ehrlich R."/>
            <person name="Ehrlich G.D."/>
            <person name="Janto B."/>
        </authorList>
    </citation>
    <scope>NUCLEOTIDE SEQUENCE [LARGE SCALE GENOMIC DNA]</scope>
    <source>
        <strain evidence="2 3">AM31D</strain>
    </source>
</reference>